<evidence type="ECO:0000313" key="3">
    <source>
        <dbReference type="Proteomes" id="UP001586593"/>
    </source>
</evidence>
<feature type="region of interest" description="Disordered" evidence="1">
    <location>
        <begin position="1"/>
        <end position="86"/>
    </location>
</feature>
<reference evidence="2 3" key="1">
    <citation type="journal article" date="2024" name="Commun. Biol.">
        <title>Comparative genomic analysis of thermophilic fungi reveals convergent evolutionary adaptations and gene losses.</title>
        <authorList>
            <person name="Steindorff A.S."/>
            <person name="Aguilar-Pontes M.V."/>
            <person name="Robinson A.J."/>
            <person name="Andreopoulos B."/>
            <person name="LaButti K."/>
            <person name="Kuo A."/>
            <person name="Mondo S."/>
            <person name="Riley R."/>
            <person name="Otillar R."/>
            <person name="Haridas S."/>
            <person name="Lipzen A."/>
            <person name="Grimwood J."/>
            <person name="Schmutz J."/>
            <person name="Clum A."/>
            <person name="Reid I.D."/>
            <person name="Moisan M.C."/>
            <person name="Butler G."/>
            <person name="Nguyen T.T.M."/>
            <person name="Dewar K."/>
            <person name="Conant G."/>
            <person name="Drula E."/>
            <person name="Henrissat B."/>
            <person name="Hansel C."/>
            <person name="Singer S."/>
            <person name="Hutchinson M.I."/>
            <person name="de Vries R.P."/>
            <person name="Natvig D.O."/>
            <person name="Powell A.J."/>
            <person name="Tsang A."/>
            <person name="Grigoriev I.V."/>
        </authorList>
    </citation>
    <scope>NUCLEOTIDE SEQUENCE [LARGE SCALE GENOMIC DNA]</scope>
    <source>
        <strain evidence="2 3">ATCC 24622</strain>
    </source>
</reference>
<keyword evidence="3" id="KW-1185">Reference proteome</keyword>
<name>A0ABR3VAW3_9PEZI</name>
<comment type="caution">
    <text evidence="2">The sequence shown here is derived from an EMBL/GenBank/DDBJ whole genome shotgun (WGS) entry which is preliminary data.</text>
</comment>
<protein>
    <submittedName>
        <fullName evidence="2">Uncharacterized protein</fullName>
    </submittedName>
</protein>
<accession>A0ABR3VAW3</accession>
<feature type="compositionally biased region" description="Polar residues" evidence="1">
    <location>
        <begin position="10"/>
        <end position="22"/>
    </location>
</feature>
<evidence type="ECO:0000313" key="2">
    <source>
        <dbReference type="EMBL" id="KAL1838531.1"/>
    </source>
</evidence>
<proteinExistence type="predicted"/>
<gene>
    <name evidence="2" type="ORF">VTK73DRAFT_4300</name>
</gene>
<dbReference type="EMBL" id="JAZHXJ010002460">
    <property type="protein sequence ID" value="KAL1838531.1"/>
    <property type="molecule type" value="Genomic_DNA"/>
</dbReference>
<sequence length="86" mass="9073">MGRPAVSSMGAGTTASMSSLSSLGRVAGSMGMAQQMAQQQQAPQQQPPSQPQRSGLDKYANVEGWSTVARRAQTGSGENRIDTFER</sequence>
<feature type="compositionally biased region" description="Low complexity" evidence="1">
    <location>
        <begin position="27"/>
        <end position="44"/>
    </location>
</feature>
<evidence type="ECO:0000256" key="1">
    <source>
        <dbReference type="SAM" id="MobiDB-lite"/>
    </source>
</evidence>
<dbReference type="Proteomes" id="UP001586593">
    <property type="component" value="Unassembled WGS sequence"/>
</dbReference>
<organism evidence="2 3">
    <name type="scientific">Phialemonium thermophilum</name>
    <dbReference type="NCBI Taxonomy" id="223376"/>
    <lineage>
        <taxon>Eukaryota</taxon>
        <taxon>Fungi</taxon>
        <taxon>Dikarya</taxon>
        <taxon>Ascomycota</taxon>
        <taxon>Pezizomycotina</taxon>
        <taxon>Sordariomycetes</taxon>
        <taxon>Sordariomycetidae</taxon>
        <taxon>Cephalothecales</taxon>
        <taxon>Cephalothecaceae</taxon>
        <taxon>Phialemonium</taxon>
    </lineage>
</organism>